<dbReference type="EMBL" id="BARU01012660">
    <property type="protein sequence ID" value="GAH43625.1"/>
    <property type="molecule type" value="Genomic_DNA"/>
</dbReference>
<protein>
    <submittedName>
        <fullName evidence="1">Uncharacterized protein</fullName>
    </submittedName>
</protein>
<organism evidence="1">
    <name type="scientific">marine sediment metagenome</name>
    <dbReference type="NCBI Taxonomy" id="412755"/>
    <lineage>
        <taxon>unclassified sequences</taxon>
        <taxon>metagenomes</taxon>
        <taxon>ecological metagenomes</taxon>
    </lineage>
</organism>
<gene>
    <name evidence="1" type="ORF">S03H2_23235</name>
</gene>
<proteinExistence type="predicted"/>
<name>X1GFN5_9ZZZZ</name>
<accession>X1GFN5</accession>
<dbReference type="AlphaFoldDB" id="X1GFN5"/>
<evidence type="ECO:0000313" key="1">
    <source>
        <dbReference type="EMBL" id="GAH43625.1"/>
    </source>
</evidence>
<sequence>MPRKRKLKRVISGKLWYSTYHYKYKLKSVAQSEIVRFRKKQKVIRKGARMHFRLLKSGKFWYVYYR</sequence>
<comment type="caution">
    <text evidence="1">The sequence shown here is derived from an EMBL/GenBank/DDBJ whole genome shotgun (WGS) entry which is preliminary data.</text>
</comment>
<reference evidence="1" key="1">
    <citation type="journal article" date="2014" name="Front. Microbiol.">
        <title>High frequency of phylogenetically diverse reductive dehalogenase-homologous genes in deep subseafloor sedimentary metagenomes.</title>
        <authorList>
            <person name="Kawai M."/>
            <person name="Futagami T."/>
            <person name="Toyoda A."/>
            <person name="Takaki Y."/>
            <person name="Nishi S."/>
            <person name="Hori S."/>
            <person name="Arai W."/>
            <person name="Tsubouchi T."/>
            <person name="Morono Y."/>
            <person name="Uchiyama I."/>
            <person name="Ito T."/>
            <person name="Fujiyama A."/>
            <person name="Inagaki F."/>
            <person name="Takami H."/>
        </authorList>
    </citation>
    <scope>NUCLEOTIDE SEQUENCE</scope>
    <source>
        <strain evidence="1">Expedition CK06-06</strain>
    </source>
</reference>